<gene>
    <name evidence="3" type="primary">roxR</name>
    <name evidence="3" type="ORF">GCM10011613_21250</name>
</gene>
<reference evidence="4" key="1">
    <citation type="journal article" date="2019" name="Int. J. Syst. Evol. Microbiol.">
        <title>The Global Catalogue of Microorganisms (GCM) 10K type strain sequencing project: providing services to taxonomists for standard genome sequencing and annotation.</title>
        <authorList>
            <consortium name="The Broad Institute Genomics Platform"/>
            <consortium name="The Broad Institute Genome Sequencing Center for Infectious Disease"/>
            <person name="Wu L."/>
            <person name="Ma J."/>
        </authorList>
    </citation>
    <scope>NUCLEOTIDE SEQUENCE [LARGE SCALE GENOMIC DNA]</scope>
    <source>
        <strain evidence="4">KCTC 32239</strain>
    </source>
</reference>
<dbReference type="SUPFAM" id="SSF52172">
    <property type="entry name" value="CheY-like"/>
    <property type="match status" value="1"/>
</dbReference>
<dbReference type="PANTHER" id="PTHR32071:SF57">
    <property type="entry name" value="C4-DICARBOXYLATE TRANSPORT TRANSCRIPTIONAL REGULATORY PROTEIN DCTD"/>
    <property type="match status" value="1"/>
</dbReference>
<dbReference type="Pfam" id="PF00072">
    <property type="entry name" value="Response_reg"/>
    <property type="match status" value="1"/>
</dbReference>
<keyword evidence="3" id="KW-0238">DNA-binding</keyword>
<accession>A0ABQ3B641</accession>
<name>A0ABQ3B641_9GAMM</name>
<proteinExistence type="predicted"/>
<dbReference type="Gene3D" id="3.40.50.2300">
    <property type="match status" value="1"/>
</dbReference>
<dbReference type="PRINTS" id="PR01590">
    <property type="entry name" value="HTHFIS"/>
</dbReference>
<feature type="domain" description="Response regulatory" evidence="2">
    <location>
        <begin position="6"/>
        <end position="120"/>
    </location>
</feature>
<evidence type="ECO:0000259" key="2">
    <source>
        <dbReference type="PROSITE" id="PS50110"/>
    </source>
</evidence>
<dbReference type="PROSITE" id="PS50110">
    <property type="entry name" value="RESPONSE_REGULATORY"/>
    <property type="match status" value="1"/>
</dbReference>
<dbReference type="InterPro" id="IPR002197">
    <property type="entry name" value="HTH_Fis"/>
</dbReference>
<keyword evidence="4" id="KW-1185">Reference proteome</keyword>
<keyword evidence="1" id="KW-0597">Phosphoprotein</keyword>
<dbReference type="GO" id="GO:0003677">
    <property type="term" value="F:DNA binding"/>
    <property type="evidence" value="ECO:0007669"/>
    <property type="project" value="UniProtKB-KW"/>
</dbReference>
<dbReference type="SMART" id="SM00448">
    <property type="entry name" value="REC"/>
    <property type="match status" value="1"/>
</dbReference>
<evidence type="ECO:0000313" key="4">
    <source>
        <dbReference type="Proteomes" id="UP000619761"/>
    </source>
</evidence>
<dbReference type="EMBL" id="BMYZ01000001">
    <property type="protein sequence ID" value="GGY75487.1"/>
    <property type="molecule type" value="Genomic_DNA"/>
</dbReference>
<evidence type="ECO:0000256" key="1">
    <source>
        <dbReference type="PROSITE-ProRule" id="PRU00169"/>
    </source>
</evidence>
<feature type="modified residue" description="4-aspartylphosphate" evidence="1">
    <location>
        <position position="55"/>
    </location>
</feature>
<dbReference type="PANTHER" id="PTHR32071">
    <property type="entry name" value="TRANSCRIPTIONAL REGULATORY PROTEIN"/>
    <property type="match status" value="1"/>
</dbReference>
<dbReference type="RefSeq" id="WP_189418175.1">
    <property type="nucleotide sequence ID" value="NZ_BMYZ01000001.1"/>
</dbReference>
<protein>
    <submittedName>
        <fullName evidence="3">DNA-binding response regulator</fullName>
    </submittedName>
</protein>
<dbReference type="CDD" id="cd17563">
    <property type="entry name" value="REC_RegA-like"/>
    <property type="match status" value="1"/>
</dbReference>
<comment type="caution">
    <text evidence="3">The sequence shown here is derived from an EMBL/GenBank/DDBJ whole genome shotgun (WGS) entry which is preliminary data.</text>
</comment>
<evidence type="ECO:0000313" key="3">
    <source>
        <dbReference type="EMBL" id="GGY75487.1"/>
    </source>
</evidence>
<organism evidence="3 4">
    <name type="scientific">Cellvibrio zantedeschiae</name>
    <dbReference type="NCBI Taxonomy" id="1237077"/>
    <lineage>
        <taxon>Bacteria</taxon>
        <taxon>Pseudomonadati</taxon>
        <taxon>Pseudomonadota</taxon>
        <taxon>Gammaproteobacteria</taxon>
        <taxon>Cellvibrionales</taxon>
        <taxon>Cellvibrionaceae</taxon>
        <taxon>Cellvibrio</taxon>
    </lineage>
</organism>
<dbReference type="Proteomes" id="UP000619761">
    <property type="component" value="Unassembled WGS sequence"/>
</dbReference>
<dbReference type="InterPro" id="IPR001789">
    <property type="entry name" value="Sig_transdc_resp-reg_receiver"/>
</dbReference>
<dbReference type="Gene3D" id="1.10.10.60">
    <property type="entry name" value="Homeodomain-like"/>
    <property type="match status" value="1"/>
</dbReference>
<dbReference type="Pfam" id="PF02954">
    <property type="entry name" value="HTH_8"/>
    <property type="match status" value="1"/>
</dbReference>
<dbReference type="InterPro" id="IPR011006">
    <property type="entry name" value="CheY-like_superfamily"/>
</dbReference>
<sequence length="178" mass="20032">MKSSERFLIVDDDSTFAQVMQRALVRRGFEVDAFNASEPAIQAVQDNHYSKAIIDLKIAQESGLTLIKNLKTIQADLEIIMLTGYSSIPTAVEAIKLGALNYLCKPVDIDEILLAFSTSQIQEEISLPENPISLDRLEWEHIQKTLQDNNGNVSATARLLGMHRRTLQRKLQKRPVNN</sequence>